<dbReference type="PANTHER" id="PTHR21497">
    <property type="entry name" value="UBIQUITIN LIGASE E3 ALPHA-RELATED"/>
    <property type="match status" value="1"/>
</dbReference>
<dbReference type="GO" id="GO:0005737">
    <property type="term" value="C:cytoplasm"/>
    <property type="evidence" value="ECO:0007669"/>
    <property type="project" value="TreeGrafter"/>
</dbReference>
<dbReference type="SMART" id="SM00396">
    <property type="entry name" value="ZnF_UBR1"/>
    <property type="match status" value="1"/>
</dbReference>
<dbReference type="GO" id="GO:0071596">
    <property type="term" value="P:ubiquitin-dependent protein catabolic process via the N-end rule pathway"/>
    <property type="evidence" value="ECO:0007669"/>
    <property type="project" value="UniProtKB-UniRule"/>
</dbReference>
<evidence type="ECO:0000313" key="12">
    <source>
        <dbReference type="EMBL" id="AFZ81417.1"/>
    </source>
</evidence>
<keyword evidence="6 10" id="KW-0833">Ubl conjugation pathway</keyword>
<dbReference type="Proteomes" id="UP000031512">
    <property type="component" value="Chromosome 3"/>
</dbReference>
<evidence type="ECO:0000256" key="1">
    <source>
        <dbReference type="ARBA" id="ARBA00000900"/>
    </source>
</evidence>
<dbReference type="STRING" id="1537102.L0B0Q1"/>
<dbReference type="GeneID" id="15806496"/>
<dbReference type="RefSeq" id="XP_004831083.1">
    <property type="nucleotide sequence ID" value="XM_004831026.1"/>
</dbReference>
<comment type="catalytic activity">
    <reaction evidence="1 10">
        <text>S-ubiquitinyl-[E2 ubiquitin-conjugating enzyme]-L-cysteine + [acceptor protein]-L-lysine = [E2 ubiquitin-conjugating enzyme]-L-cysteine + N(6)-ubiquitinyl-[acceptor protein]-L-lysine.</text>
        <dbReference type="EC" id="2.3.2.27"/>
    </reaction>
</comment>
<dbReference type="Pfam" id="PF02207">
    <property type="entry name" value="zf-UBR"/>
    <property type="match status" value="1"/>
</dbReference>
<dbReference type="Pfam" id="PF18995">
    <property type="entry name" value="PRT6_C"/>
    <property type="match status" value="1"/>
</dbReference>
<dbReference type="GO" id="GO:0008270">
    <property type="term" value="F:zinc ion binding"/>
    <property type="evidence" value="ECO:0007669"/>
    <property type="project" value="UniProtKB-UniRule"/>
</dbReference>
<dbReference type="Gene3D" id="2.10.110.30">
    <property type="match status" value="1"/>
</dbReference>
<dbReference type="FunFam" id="2.10.110.30:FF:000002">
    <property type="entry name" value="Putative e3 ubiquitin-protein ligase ubr3"/>
    <property type="match status" value="1"/>
</dbReference>
<dbReference type="GO" id="GO:0016567">
    <property type="term" value="P:protein ubiquitination"/>
    <property type="evidence" value="ECO:0007669"/>
    <property type="project" value="UniProtKB-UniRule"/>
</dbReference>
<dbReference type="eggNOG" id="KOG1140">
    <property type="taxonomic scope" value="Eukaryota"/>
</dbReference>
<keyword evidence="4 10" id="KW-0479">Metal-binding</keyword>
<dbReference type="InterPro" id="IPR044046">
    <property type="entry name" value="E3_ligase_UBR-like_C"/>
</dbReference>
<comment type="similarity">
    <text evidence="8 10">Belongs to the E3 ubiquitin-protein ligase UBR1-like family.</text>
</comment>
<gene>
    <name evidence="12" type="ORF">BEWA_008270</name>
</gene>
<dbReference type="OrthoDB" id="26387at2759"/>
<dbReference type="EC" id="2.3.2.27" evidence="10"/>
<keyword evidence="5 10" id="KW-0863">Zinc-finger</keyword>
<dbReference type="UniPathway" id="UPA00143"/>
<evidence type="ECO:0000256" key="8">
    <source>
        <dbReference type="ARBA" id="ARBA00046341"/>
    </source>
</evidence>
<dbReference type="VEuPathDB" id="PiroplasmaDB:BEWA_008270"/>
<dbReference type="PROSITE" id="PS51157">
    <property type="entry name" value="ZF_UBR"/>
    <property type="match status" value="1"/>
</dbReference>
<name>L0B0Q1_THEEQ</name>
<evidence type="ECO:0000256" key="4">
    <source>
        <dbReference type="ARBA" id="ARBA00022723"/>
    </source>
</evidence>
<reference evidence="12 13" key="1">
    <citation type="journal article" date="2012" name="BMC Genomics">
        <title>Comparative genomic analysis and phylogenetic position of Theileria equi.</title>
        <authorList>
            <person name="Kappmeyer L.S."/>
            <person name="Thiagarajan M."/>
            <person name="Herndon D.R."/>
            <person name="Ramsay J.D."/>
            <person name="Caler E."/>
            <person name="Djikeng A."/>
            <person name="Gillespie J.J."/>
            <person name="Lau A.O."/>
            <person name="Roalson E.H."/>
            <person name="Silva J.C."/>
            <person name="Silva M.G."/>
            <person name="Suarez C.E."/>
            <person name="Ueti M.W."/>
            <person name="Nene V.M."/>
            <person name="Mealey R.H."/>
            <person name="Knowles D.P."/>
            <person name="Brayton K.A."/>
        </authorList>
    </citation>
    <scope>NUCLEOTIDE SEQUENCE [LARGE SCALE GENOMIC DNA]</scope>
    <source>
        <strain evidence="12 13">WA</strain>
    </source>
</reference>
<evidence type="ECO:0000259" key="11">
    <source>
        <dbReference type="PROSITE" id="PS51157"/>
    </source>
</evidence>
<evidence type="ECO:0000256" key="2">
    <source>
        <dbReference type="ARBA" id="ARBA00004906"/>
    </source>
</evidence>
<evidence type="ECO:0000313" key="13">
    <source>
        <dbReference type="Proteomes" id="UP000031512"/>
    </source>
</evidence>
<dbReference type="InterPro" id="IPR003126">
    <property type="entry name" value="Znf_UBR"/>
</dbReference>
<keyword evidence="7 10" id="KW-0862">Zinc</keyword>
<dbReference type="GO" id="GO:0000151">
    <property type="term" value="C:ubiquitin ligase complex"/>
    <property type="evidence" value="ECO:0007669"/>
    <property type="project" value="TreeGrafter"/>
</dbReference>
<organism evidence="12 13">
    <name type="scientific">Theileria equi strain WA</name>
    <dbReference type="NCBI Taxonomy" id="1537102"/>
    <lineage>
        <taxon>Eukaryota</taxon>
        <taxon>Sar</taxon>
        <taxon>Alveolata</taxon>
        <taxon>Apicomplexa</taxon>
        <taxon>Aconoidasida</taxon>
        <taxon>Piroplasmida</taxon>
        <taxon>Theileriidae</taxon>
        <taxon>Theileria</taxon>
    </lineage>
</organism>
<dbReference type="GO" id="GO:0061630">
    <property type="term" value="F:ubiquitin protein ligase activity"/>
    <property type="evidence" value="ECO:0007669"/>
    <property type="project" value="UniProtKB-UniRule"/>
</dbReference>
<comment type="pathway">
    <text evidence="2 10">Protein modification; protein ubiquitination.</text>
</comment>
<protein>
    <recommendedName>
        <fullName evidence="10">E3 ubiquitin-protein ligase</fullName>
        <ecNumber evidence="10">2.3.2.27</ecNumber>
    </recommendedName>
</protein>
<sequence>MAAYMGKFSLRKLCKPLDGLTRDSVFNDLYAYLYGTTDRSKIDRYLRELDTYSGFCITKWLEETVAIKCYDCEYDSTCAICLECFFESNHSGHEYRLTRTSGGCCDCGDISSWDSKGSCSKHTNVEGKWNENDILESFHLPFLDRFKQLTVQIMEYLTNHIKNPELNDEFYAHVFLAFLNELAKTTAAFRYALHLYLPKETLKDWLIHHQGLADDFQRGFSTLYLTLLTSPSFKQKFADVFASIYDQIVEPLHDPPEDWHLGNLSVQIFTYYDIALRLVKESFMDICLKQIMDTNLIDKRLSTVQFNRFDRPKLSFYIRIITDFTYLVNHHAVCELILSNENLQLTIFNLLMFYNNMNLIEREDKEHVSFENSGFPLAFTIEHTLHSCLMQFSDYCKGLPSSERPRVISFYKNLNKFILDSLETLKNFGNKRFCRSFHIPIVRFFAYMLDFNHVREEAKKFVPSLFDKSSTRVSEENFLKLKNAEIFNIFDTKVLDFVLISSMNTIRFAMEVKHNLWIYNGESMHDQRSNYFELLFHSFDIVSVQISLILLSVKHMNDPDFDVFSLFLSENFGSSMKTTQNLEVDTHSHTLESKDKMSERNLVPPGDGHFNVAFFCYFMNVVVTDIKHVEILSIPRKVLKEEYIRRGYSLMKMDVVNILSSGNTEFTDVVYETKKYWKHHPKLVESIEDVASINYSKVSDKTYVRLKSESYKIIDVLWNPHSPKIHSITTEALNHDISLFGSNSTEMSKEYLETQTLLLHNSSGYYCYAFIISLFTNICRKNYLKNGNNMQFPTLIDVVKNRVPSDISKTSFSDVPIVILENKWNESVLYCLKVLGLMIQELDPPNKSAAKSLVRILEDLHDLISDKIIKTAITFIVNKLGSIFQFDDLKRKTADITNETDTVDVKSIQTKYLQRMFTKQKTFIENTKLEVEDNKTKPCCILCKQIMKESECISYFCFISVTNVLRRCVSSCSILDQESNVNAKLSFPLTSTVITTCGHTAHTKCIYSHRDAQPDTQNFSAIGIKKTPEEFFCPICKFLCNFTLKYIHIPENLNRSFCKSNNVTLFNTHNVECFKIGCEARSIDMQIAHVAIHRNNDLVAYAYMTSWRYPYTTYWIPSPIFARYECLPHIVYALTLVAQEDIMDLDFSVQPKNIVEDLGFDCEDGSIDNIKCGKCKGSGGLSSEPRRLCSAVSTKDNENTILNIFNVTSQNKGVLVDRLYNYFLENWETYKNTRVAKILGIKSSATDFEAIPKSLLTSYCKSIFSSFRTFFGVQNWRHANAGVRVDTKVWLIYNELLRTCSLNRNTLNLPDSLFSQLVRNTYFDQLRACPEYKKFSTDDIWNRKIVVDTTYFDAPSLDIQFPGLECLAAQKNNGKTDKLRVFLESLDKNELKVMMMLLHIEIPEESDDVNLPDEYSDLDCFNKYENDSCSEDDMPIQSPSFYLKKIRDGKLDGNQVYEMFGYCLPPNPWSLDYIREFLVFFLSNKNATITDILEQLYYFITVAALQIFNKYIISLIRTRYLEFVKEFSDETRRKIDFLNSLKSKYFESFFESGGFPIDTMEHIPWMDFEKNRDDFKRFNGYKGDENAKRTLYNTQESGRLSSRLSEVISFVSTMQNAHDNIVSAFTEEIPTKEGSFGDKIDVDSFLVRQIQRLMEVRELHTTPPNKYKDILIAINDIVNKKFSAERTRDYIFKSKYGYGEIEGVVSETAQFKSSVTSSIQPYKFTDFVKRLNFWLYRNHSNVAFFETIRFHMPKSWHILDLISTDVVNFISQDDSTENADFFKDIHFLFDVVVKDLSKHGYLPENHTYDYAYLKNILEDCLNFFMDIAFWAIHSIYPMPNELSTKITYGNLHSSQVRFQMLFDALELNKVCNRRRNREIWLMLFNEVYKKQLDLNRTCNMNVTPPIISNYSFVKMDTFLEELNWDLLKSVHYRNCPTCGLRPSNPLICLLCGSIICSNTECCHPIQESFTSRFYAELDQDGIDFKDSDIINVNDEEVLAHSAICGGGQGVYVSPYHCCTLYIDDNRKGIIPSIYTDDYGNSDLHGKVYGKVYLSKTRLENITNTICSGRLANELITHRRRLFSHLN</sequence>
<keyword evidence="13" id="KW-1185">Reference proteome</keyword>
<evidence type="ECO:0000256" key="10">
    <source>
        <dbReference type="RuleBase" id="RU366018"/>
    </source>
</evidence>
<accession>L0B0Q1</accession>
<keyword evidence="3 10" id="KW-0808">Transferase</keyword>
<evidence type="ECO:0000256" key="3">
    <source>
        <dbReference type="ARBA" id="ARBA00022679"/>
    </source>
</evidence>
<dbReference type="EMBL" id="CP001670">
    <property type="protein sequence ID" value="AFZ81417.1"/>
    <property type="molecule type" value="Genomic_DNA"/>
</dbReference>
<proteinExistence type="inferred from homology"/>
<feature type="zinc finger region" description="UBR-type" evidence="9">
    <location>
        <begin position="54"/>
        <end position="124"/>
    </location>
</feature>
<dbReference type="PANTHER" id="PTHR21497:SF24">
    <property type="entry name" value="E3 UBIQUITIN-PROTEIN LIGASE UBR1"/>
    <property type="match status" value="1"/>
</dbReference>
<evidence type="ECO:0000256" key="5">
    <source>
        <dbReference type="ARBA" id="ARBA00022771"/>
    </source>
</evidence>
<evidence type="ECO:0000256" key="6">
    <source>
        <dbReference type="ARBA" id="ARBA00022786"/>
    </source>
</evidence>
<evidence type="ECO:0000256" key="7">
    <source>
        <dbReference type="ARBA" id="ARBA00022833"/>
    </source>
</evidence>
<evidence type="ECO:0000256" key="9">
    <source>
        <dbReference type="PROSITE-ProRule" id="PRU00508"/>
    </source>
</evidence>
<feature type="domain" description="UBR-type" evidence="11">
    <location>
        <begin position="54"/>
        <end position="124"/>
    </location>
</feature>
<dbReference type="InterPro" id="IPR039164">
    <property type="entry name" value="UBR1-like"/>
</dbReference>
<dbReference type="CDD" id="cd19673">
    <property type="entry name" value="UBR-box_UBR3"/>
    <property type="match status" value="1"/>
</dbReference>
<comment type="function">
    <text evidence="10">Ubiquitin ligase protein which is a component of the N-end rule pathway. Recognizes and binds to proteins bearing specific N-terminal residues that are destabilizing according to the N-end rule, leading to their ubiquitination and subsequent degradation.</text>
</comment>
<dbReference type="KEGG" id="beq:BEWA_008270"/>